<protein>
    <submittedName>
        <fullName evidence="2">Uncharacterized protein</fullName>
    </submittedName>
</protein>
<dbReference type="Proteomes" id="UP001054945">
    <property type="component" value="Unassembled WGS sequence"/>
</dbReference>
<comment type="caution">
    <text evidence="2">The sequence shown here is derived from an EMBL/GenBank/DDBJ whole genome shotgun (WGS) entry which is preliminary data.</text>
</comment>
<evidence type="ECO:0000313" key="3">
    <source>
        <dbReference type="Proteomes" id="UP001054945"/>
    </source>
</evidence>
<keyword evidence="3" id="KW-1185">Reference proteome</keyword>
<proteinExistence type="predicted"/>
<accession>A0AAV4N286</accession>
<gene>
    <name evidence="2" type="ORF">CEXT_413441</name>
</gene>
<dbReference type="AlphaFoldDB" id="A0AAV4N286"/>
<feature type="transmembrane region" description="Helical" evidence="1">
    <location>
        <begin position="59"/>
        <end position="80"/>
    </location>
</feature>
<reference evidence="2 3" key="1">
    <citation type="submission" date="2021-06" db="EMBL/GenBank/DDBJ databases">
        <title>Caerostris extrusa draft genome.</title>
        <authorList>
            <person name="Kono N."/>
            <person name="Arakawa K."/>
        </authorList>
    </citation>
    <scope>NUCLEOTIDE SEQUENCE [LARGE SCALE GENOMIC DNA]</scope>
</reference>
<keyword evidence="1" id="KW-0812">Transmembrane</keyword>
<evidence type="ECO:0000313" key="2">
    <source>
        <dbReference type="EMBL" id="GIX77771.1"/>
    </source>
</evidence>
<sequence length="100" mass="11483">MKEIVFKTPVDSEMDLIERIAAAAAIRETFDIFENFLQIHAGIPRSGISNILCDLLEQLYLFCVMKHLLLISALCACFVLKSLYYLREVFGTFTYIWDPA</sequence>
<evidence type="ECO:0000256" key="1">
    <source>
        <dbReference type="SAM" id="Phobius"/>
    </source>
</evidence>
<keyword evidence="1" id="KW-0472">Membrane</keyword>
<dbReference type="EMBL" id="BPLR01020355">
    <property type="protein sequence ID" value="GIX77771.1"/>
    <property type="molecule type" value="Genomic_DNA"/>
</dbReference>
<keyword evidence="1" id="KW-1133">Transmembrane helix</keyword>
<organism evidence="2 3">
    <name type="scientific">Caerostris extrusa</name>
    <name type="common">Bark spider</name>
    <name type="synonym">Caerostris bankana</name>
    <dbReference type="NCBI Taxonomy" id="172846"/>
    <lineage>
        <taxon>Eukaryota</taxon>
        <taxon>Metazoa</taxon>
        <taxon>Ecdysozoa</taxon>
        <taxon>Arthropoda</taxon>
        <taxon>Chelicerata</taxon>
        <taxon>Arachnida</taxon>
        <taxon>Araneae</taxon>
        <taxon>Araneomorphae</taxon>
        <taxon>Entelegynae</taxon>
        <taxon>Araneoidea</taxon>
        <taxon>Araneidae</taxon>
        <taxon>Caerostris</taxon>
    </lineage>
</organism>
<name>A0AAV4N286_CAEEX</name>